<dbReference type="Proteomes" id="UP000292347">
    <property type="component" value="Unassembled WGS sequence"/>
</dbReference>
<comment type="caution">
    <text evidence="4">The sequence shown here is derived from an EMBL/GenBank/DDBJ whole genome shotgun (WGS) entry which is preliminary data.</text>
</comment>
<proteinExistence type="inferred from homology"/>
<evidence type="ECO:0000259" key="3">
    <source>
        <dbReference type="Pfam" id="PF17482"/>
    </source>
</evidence>
<dbReference type="Pfam" id="PF04984">
    <property type="entry name" value="Phage_sheath_1"/>
    <property type="match status" value="1"/>
</dbReference>
<evidence type="ECO:0000259" key="2">
    <source>
        <dbReference type="Pfam" id="PF04984"/>
    </source>
</evidence>
<dbReference type="OrthoDB" id="9767864at2"/>
<keyword evidence="5" id="KW-1185">Reference proteome</keyword>
<evidence type="ECO:0000256" key="1">
    <source>
        <dbReference type="ARBA" id="ARBA00008005"/>
    </source>
</evidence>
<organism evidence="4 5">
    <name type="scientific">Sphingomonas desiccabilis</name>
    <dbReference type="NCBI Taxonomy" id="429134"/>
    <lineage>
        <taxon>Bacteria</taxon>
        <taxon>Pseudomonadati</taxon>
        <taxon>Pseudomonadota</taxon>
        <taxon>Alphaproteobacteria</taxon>
        <taxon>Sphingomonadales</taxon>
        <taxon>Sphingomonadaceae</taxon>
        <taxon>Sphingomonas</taxon>
    </lineage>
</organism>
<dbReference type="RefSeq" id="WP_129340939.1">
    <property type="nucleotide sequence ID" value="NZ_JACIDD010000001.1"/>
</dbReference>
<dbReference type="EMBL" id="SDPT01000001">
    <property type="protein sequence ID" value="RXZ35165.1"/>
    <property type="molecule type" value="Genomic_DNA"/>
</dbReference>
<reference evidence="4 5" key="1">
    <citation type="submission" date="2019-01" db="EMBL/GenBank/DDBJ databases">
        <title>Sphingomonas mucosissima sp. nov. and Sphingomonas desiccabilis sp. nov., from biological soil crusts in the Colorado Plateau, USA.</title>
        <authorList>
            <person name="Zhu D."/>
        </authorList>
    </citation>
    <scope>NUCLEOTIDE SEQUENCE [LARGE SCALE GENOMIC DNA]</scope>
    <source>
        <strain evidence="4 5">CP1D</strain>
    </source>
</reference>
<dbReference type="InterPro" id="IPR052042">
    <property type="entry name" value="Tail_sheath_structural"/>
</dbReference>
<dbReference type="InterPro" id="IPR035089">
    <property type="entry name" value="Phage_sheath_subtilisin"/>
</dbReference>
<evidence type="ECO:0000313" key="4">
    <source>
        <dbReference type="EMBL" id="RXZ35165.1"/>
    </source>
</evidence>
<comment type="similarity">
    <text evidence="1">Belongs to the myoviridae tail sheath protein family.</text>
</comment>
<name>A0A4Q2IX03_9SPHN</name>
<feature type="domain" description="Tail sheath protein subtilisin-like" evidence="2">
    <location>
        <begin position="109"/>
        <end position="278"/>
    </location>
</feature>
<evidence type="ECO:0000313" key="5">
    <source>
        <dbReference type="Proteomes" id="UP000292347"/>
    </source>
</evidence>
<dbReference type="AlphaFoldDB" id="A0A4Q2IX03"/>
<dbReference type="PANTHER" id="PTHR35861:SF1">
    <property type="entry name" value="PHAGE TAIL SHEATH PROTEIN"/>
    <property type="match status" value="1"/>
</dbReference>
<dbReference type="InterPro" id="IPR020287">
    <property type="entry name" value="Tail_sheath_C"/>
</dbReference>
<gene>
    <name evidence="4" type="ORF">EO081_05885</name>
</gene>
<protein>
    <submittedName>
        <fullName evidence="4">Phage tail protein</fullName>
    </submittedName>
</protein>
<dbReference type="PANTHER" id="PTHR35861">
    <property type="match status" value="1"/>
</dbReference>
<dbReference type="Pfam" id="PF17482">
    <property type="entry name" value="Phage_sheath_1C"/>
    <property type="match status" value="1"/>
</dbReference>
<sequence>MADRYHHGISLTEISNAPRIIATVATAVIGLVATAPAATADAFPLDRPVLVRDLDAAIVAAGAGGTLAATLSAIAATVRAPVVVVRVAPGADAAATQAAIIGADANGLRTGMQALLSAEAVTGVKPRILAAPGLENVEVTTALAEVAEKLRGMSYAKALGDDVAAVDAYASGFTSRALMLLWPDVTVRRADGTSVPSYAAAHAVAMRARIDQEQGWHKTLSNVPLPGITAGAGVVGITRDVTFDIQDPDCDANVLNAANVTTLVRINGELRFWGSRTTSSDANFAFESATRTAHILADTIAAGLVWAIDKPLTPGLARDIVEQCNAKFRAMKLEGVIYGAQAVFDAAKNPVDKLRSGILTIGYRYTPIPPLERLNLVQEITDEFLANFADLVAA</sequence>
<accession>A0A4Q2IX03</accession>
<feature type="domain" description="Tail sheath protein C-terminal" evidence="3">
    <location>
        <begin position="279"/>
        <end position="381"/>
    </location>
</feature>